<dbReference type="EMBL" id="MLYP01000056">
    <property type="protein sequence ID" value="OIJ88601.1"/>
    <property type="molecule type" value="Genomic_DNA"/>
</dbReference>
<dbReference type="InterPro" id="IPR029058">
    <property type="entry name" value="AB_hydrolase_fold"/>
</dbReference>
<sequence length="298" mass="31264">MSPGVRPVTLDGGGIPLSGLLAEPVHVTPRAAVVALHGGGLTAEYFDGQAHPDLSLLTLGAQLGFTVLALDRPGYGRSAAFLPEGQTLAEQATTAGAAIEDFARGCATGAGILLLGHSYGGKLALRLGADALLASLLALDVSGCGHRFAADRSVLGQAGGIRQRHLNWGPLRHYPPSVFRAGSSVVAAMPRREAEDAANWPQICEGLLPHVRVPVRLTFAEHEAWWHHSDEDVADLVGLLTAAPRVVVERLPDAGHNISLGWAARTYHLRALAFFEEAVRSRHRVAAADAGPVAALQS</sequence>
<gene>
    <name evidence="2" type="ORF">BIV24_21295</name>
</gene>
<dbReference type="Proteomes" id="UP000179935">
    <property type="component" value="Unassembled WGS sequence"/>
</dbReference>
<dbReference type="RefSeq" id="WP_071368006.1">
    <property type="nucleotide sequence ID" value="NZ_MLYP01000056.1"/>
</dbReference>
<keyword evidence="2" id="KW-0378">Hydrolase</keyword>
<dbReference type="Gene3D" id="3.40.50.1820">
    <property type="entry name" value="alpha/beta hydrolase"/>
    <property type="match status" value="1"/>
</dbReference>
<dbReference type="SUPFAM" id="SSF53474">
    <property type="entry name" value="alpha/beta-Hydrolases"/>
    <property type="match status" value="1"/>
</dbReference>
<feature type="domain" description="AB hydrolase-1" evidence="1">
    <location>
        <begin position="33"/>
        <end position="258"/>
    </location>
</feature>
<dbReference type="AlphaFoldDB" id="A0A1S2P4M7"/>
<proteinExistence type="predicted"/>
<keyword evidence="3" id="KW-1185">Reference proteome</keyword>
<protein>
    <submittedName>
        <fullName evidence="2">Alpha/beta hydrolase</fullName>
    </submittedName>
</protein>
<evidence type="ECO:0000259" key="1">
    <source>
        <dbReference type="Pfam" id="PF12697"/>
    </source>
</evidence>
<evidence type="ECO:0000313" key="3">
    <source>
        <dbReference type="Proteomes" id="UP000179935"/>
    </source>
</evidence>
<organism evidence="2 3">
    <name type="scientific">Streptomyces colonosanans</name>
    <dbReference type="NCBI Taxonomy" id="1428652"/>
    <lineage>
        <taxon>Bacteria</taxon>
        <taxon>Bacillati</taxon>
        <taxon>Actinomycetota</taxon>
        <taxon>Actinomycetes</taxon>
        <taxon>Kitasatosporales</taxon>
        <taxon>Streptomycetaceae</taxon>
        <taxon>Streptomyces</taxon>
    </lineage>
</organism>
<reference evidence="2 3" key="1">
    <citation type="submission" date="2016-10" db="EMBL/GenBank/DDBJ databases">
        <title>Genome sequence of Streptomyces sp. MUSC 93.</title>
        <authorList>
            <person name="Lee L.-H."/>
            <person name="Ser H.-L."/>
            <person name="Law J.W.-F."/>
        </authorList>
    </citation>
    <scope>NUCLEOTIDE SEQUENCE [LARGE SCALE GENOMIC DNA]</scope>
    <source>
        <strain evidence="2 3">MUSC 93</strain>
    </source>
</reference>
<dbReference type="STRING" id="1428652.BIV24_21295"/>
<dbReference type="Pfam" id="PF12697">
    <property type="entry name" value="Abhydrolase_6"/>
    <property type="match status" value="1"/>
</dbReference>
<evidence type="ECO:0000313" key="2">
    <source>
        <dbReference type="EMBL" id="OIJ88601.1"/>
    </source>
</evidence>
<comment type="caution">
    <text evidence="2">The sequence shown here is derived from an EMBL/GenBank/DDBJ whole genome shotgun (WGS) entry which is preliminary data.</text>
</comment>
<accession>A0A1S2P4M7</accession>
<name>A0A1S2P4M7_9ACTN</name>
<dbReference type="PRINTS" id="PR00111">
    <property type="entry name" value="ABHYDROLASE"/>
</dbReference>
<dbReference type="GO" id="GO:0016787">
    <property type="term" value="F:hydrolase activity"/>
    <property type="evidence" value="ECO:0007669"/>
    <property type="project" value="UniProtKB-KW"/>
</dbReference>
<dbReference type="InterPro" id="IPR000073">
    <property type="entry name" value="AB_hydrolase_1"/>
</dbReference>